<dbReference type="AlphaFoldDB" id="A0A0E9UMG4"/>
<reference evidence="1" key="1">
    <citation type="submission" date="2014-11" db="EMBL/GenBank/DDBJ databases">
        <authorList>
            <person name="Amaro Gonzalez C."/>
        </authorList>
    </citation>
    <scope>NUCLEOTIDE SEQUENCE</scope>
</reference>
<protein>
    <submittedName>
        <fullName evidence="1">Uncharacterized protein</fullName>
    </submittedName>
</protein>
<name>A0A0E9UMG4_ANGAN</name>
<evidence type="ECO:0000313" key="1">
    <source>
        <dbReference type="EMBL" id="JAH66982.1"/>
    </source>
</evidence>
<proteinExistence type="predicted"/>
<organism evidence="1">
    <name type="scientific">Anguilla anguilla</name>
    <name type="common">European freshwater eel</name>
    <name type="synonym">Muraena anguilla</name>
    <dbReference type="NCBI Taxonomy" id="7936"/>
    <lineage>
        <taxon>Eukaryota</taxon>
        <taxon>Metazoa</taxon>
        <taxon>Chordata</taxon>
        <taxon>Craniata</taxon>
        <taxon>Vertebrata</taxon>
        <taxon>Euteleostomi</taxon>
        <taxon>Actinopterygii</taxon>
        <taxon>Neopterygii</taxon>
        <taxon>Teleostei</taxon>
        <taxon>Anguilliformes</taxon>
        <taxon>Anguillidae</taxon>
        <taxon>Anguilla</taxon>
    </lineage>
</organism>
<reference evidence="1" key="2">
    <citation type="journal article" date="2015" name="Fish Shellfish Immunol.">
        <title>Early steps in the European eel (Anguilla anguilla)-Vibrio vulnificus interaction in the gills: Role of the RtxA13 toxin.</title>
        <authorList>
            <person name="Callol A."/>
            <person name="Pajuelo D."/>
            <person name="Ebbesson L."/>
            <person name="Teles M."/>
            <person name="MacKenzie S."/>
            <person name="Amaro C."/>
        </authorList>
    </citation>
    <scope>NUCLEOTIDE SEQUENCE</scope>
</reference>
<accession>A0A0E9UMG4</accession>
<sequence>MLTVLFCIVLETPPYKSQRGWMETQWS</sequence>
<dbReference type="EMBL" id="GBXM01041595">
    <property type="protein sequence ID" value="JAH66982.1"/>
    <property type="molecule type" value="Transcribed_RNA"/>
</dbReference>